<sequence length="107" mass="12252">TETPQIRNISNKTSPVWDFMHKERNPSSGITIIVCDNDSKSAKKPYGAEDFQRIEECTNSIVDYIIEDVMSRFEVQKMIVAGELNELNVKIALTTDIWTSHSNQLYL</sequence>
<feature type="non-terminal residue" evidence="1">
    <location>
        <position position="1"/>
    </location>
</feature>
<proteinExistence type="predicted"/>
<keyword evidence="2" id="KW-1185">Reference proteome</keyword>
<evidence type="ECO:0000313" key="1">
    <source>
        <dbReference type="EMBL" id="CAG8699897.1"/>
    </source>
</evidence>
<gene>
    <name evidence="1" type="ORF">SCALOS_LOCUS10457</name>
</gene>
<accession>A0ACA9PAI5</accession>
<protein>
    <submittedName>
        <fullName evidence="1">11521_t:CDS:1</fullName>
    </submittedName>
</protein>
<name>A0ACA9PAI5_9GLOM</name>
<dbReference type="Proteomes" id="UP000789860">
    <property type="component" value="Unassembled WGS sequence"/>
</dbReference>
<feature type="non-terminal residue" evidence="1">
    <location>
        <position position="107"/>
    </location>
</feature>
<comment type="caution">
    <text evidence="1">The sequence shown here is derived from an EMBL/GenBank/DDBJ whole genome shotgun (WGS) entry which is preliminary data.</text>
</comment>
<reference evidence="1" key="1">
    <citation type="submission" date="2021-06" db="EMBL/GenBank/DDBJ databases">
        <authorList>
            <person name="Kallberg Y."/>
            <person name="Tangrot J."/>
            <person name="Rosling A."/>
        </authorList>
    </citation>
    <scope>NUCLEOTIDE SEQUENCE</scope>
    <source>
        <strain evidence="1">AU212A</strain>
    </source>
</reference>
<evidence type="ECO:0000313" key="2">
    <source>
        <dbReference type="Proteomes" id="UP000789860"/>
    </source>
</evidence>
<dbReference type="EMBL" id="CAJVPM010039089">
    <property type="protein sequence ID" value="CAG8699897.1"/>
    <property type="molecule type" value="Genomic_DNA"/>
</dbReference>
<organism evidence="1 2">
    <name type="scientific">Scutellospora calospora</name>
    <dbReference type="NCBI Taxonomy" id="85575"/>
    <lineage>
        <taxon>Eukaryota</taxon>
        <taxon>Fungi</taxon>
        <taxon>Fungi incertae sedis</taxon>
        <taxon>Mucoromycota</taxon>
        <taxon>Glomeromycotina</taxon>
        <taxon>Glomeromycetes</taxon>
        <taxon>Diversisporales</taxon>
        <taxon>Gigasporaceae</taxon>
        <taxon>Scutellospora</taxon>
    </lineage>
</organism>